<dbReference type="OrthoDB" id="408559at2759"/>
<keyword evidence="3" id="KW-1185">Reference proteome</keyword>
<protein>
    <submittedName>
        <fullName evidence="2">Uncharacterized protein</fullName>
    </submittedName>
</protein>
<feature type="non-terminal residue" evidence="2">
    <location>
        <position position="324"/>
    </location>
</feature>
<dbReference type="AlphaFoldDB" id="A0A812TAS4"/>
<accession>A0A812TAS4</accession>
<proteinExistence type="predicted"/>
<comment type="caution">
    <text evidence="2">The sequence shown here is derived from an EMBL/GenBank/DDBJ whole genome shotgun (WGS) entry which is preliminary data.</text>
</comment>
<gene>
    <name evidence="2" type="ORF">SPIL2461_LOCUS13440</name>
</gene>
<reference evidence="2" key="1">
    <citation type="submission" date="2021-02" db="EMBL/GenBank/DDBJ databases">
        <authorList>
            <person name="Dougan E. K."/>
            <person name="Rhodes N."/>
            <person name="Thang M."/>
            <person name="Chan C."/>
        </authorList>
    </citation>
    <scope>NUCLEOTIDE SEQUENCE</scope>
</reference>
<feature type="compositionally biased region" description="Basic and acidic residues" evidence="1">
    <location>
        <begin position="7"/>
        <end position="21"/>
    </location>
</feature>
<feature type="region of interest" description="Disordered" evidence="1">
    <location>
        <begin position="1"/>
        <end position="31"/>
    </location>
</feature>
<dbReference type="Proteomes" id="UP000649617">
    <property type="component" value="Unassembled WGS sequence"/>
</dbReference>
<organism evidence="2 3">
    <name type="scientific">Symbiodinium pilosum</name>
    <name type="common">Dinoflagellate</name>
    <dbReference type="NCBI Taxonomy" id="2952"/>
    <lineage>
        <taxon>Eukaryota</taxon>
        <taxon>Sar</taxon>
        <taxon>Alveolata</taxon>
        <taxon>Dinophyceae</taxon>
        <taxon>Suessiales</taxon>
        <taxon>Symbiodiniaceae</taxon>
        <taxon>Symbiodinium</taxon>
    </lineage>
</organism>
<evidence type="ECO:0000313" key="2">
    <source>
        <dbReference type="EMBL" id="CAE7515046.1"/>
    </source>
</evidence>
<evidence type="ECO:0000313" key="3">
    <source>
        <dbReference type="Proteomes" id="UP000649617"/>
    </source>
</evidence>
<name>A0A812TAS4_SYMPI</name>
<sequence>MALPAERAAKRAKLDGQRLSDELTEAQSDYEKTREELRRAYEADVRDEGFIQFLTTTMQNAHSRIQAILTAQSEQSEVPVTVEKNTQTTNEVGNMARQVGNMVLQMSAVRPISADADRTRKRSRWGSDVSKHFQLPDGELVCSVLSHMYADTMIQAHEWCQSKGWGSPFPAVAEHIVPESQPGAAAAFGLEVCDPCNGLPLLKHIELMYQEGKLSIMPSGQPTDANGVELVVHVSQRFHGEAVQYIQDRTPPRQIPKDPDVKVYIGNRRHRLTWGDLHEKTFRMSTPPSMRSLYQKAKMAGEQTHKHGGGIPNPTLEENFVNFL</sequence>
<evidence type="ECO:0000256" key="1">
    <source>
        <dbReference type="SAM" id="MobiDB-lite"/>
    </source>
</evidence>
<dbReference type="EMBL" id="CAJNIZ010029334">
    <property type="protein sequence ID" value="CAE7515046.1"/>
    <property type="molecule type" value="Genomic_DNA"/>
</dbReference>